<evidence type="ECO:0000313" key="3">
    <source>
        <dbReference type="Proteomes" id="UP000030200"/>
    </source>
</evidence>
<dbReference type="EMBL" id="KM652554">
    <property type="protein sequence ID" value="AIW02639.1"/>
    <property type="molecule type" value="Genomic_DNA"/>
</dbReference>
<keyword evidence="3" id="KW-1185">Reference proteome</keyword>
<dbReference type="RefSeq" id="YP_009225866.1">
    <property type="nucleotide sequence ID" value="NC_029098.1"/>
</dbReference>
<feature type="compositionally biased region" description="Basic residues" evidence="1">
    <location>
        <begin position="30"/>
        <end position="43"/>
    </location>
</feature>
<accession>A0A0A0RT87</accession>
<dbReference type="GeneID" id="26796899"/>
<gene>
    <name evidence="2" type="primary">170</name>
    <name evidence="2" type="ORF">PBI_JAY2JAY_170</name>
</gene>
<dbReference type="Proteomes" id="UP000030200">
    <property type="component" value="Segment"/>
</dbReference>
<evidence type="ECO:0000313" key="2">
    <source>
        <dbReference type="EMBL" id="AIW02639.1"/>
    </source>
</evidence>
<dbReference type="OrthoDB" id="27823at10239"/>
<feature type="region of interest" description="Disordered" evidence="1">
    <location>
        <begin position="24"/>
        <end position="43"/>
    </location>
</feature>
<name>A0A0A0RT87_9CAUD</name>
<reference evidence="2 3" key="1">
    <citation type="submission" date="2014-09" db="EMBL/GenBank/DDBJ databases">
        <authorList>
            <person name="Gicewicz E.A."/>
            <person name="Hiryak K.M."/>
            <person name="Horoschock A.N."/>
            <person name="Kneeream E.R."/>
            <person name="Luchetta J."/>
            <person name="Mikolon A.R."/>
            <person name="Smith S.N."/>
            <person name="Svintozelskiy S."/>
            <person name="Yucha M.L."/>
            <person name="Manna D.P."/>
            <person name="Pidcock K.A."/>
            <person name="Laing C.E."/>
            <person name="Schaff J.E."/>
            <person name="Dashiell C.L."/>
            <person name="Macialek J.A."/>
            <person name="Anders K.R."/>
            <person name="Braun M.A."/>
            <person name="Delesalle V.A."/>
            <person name="Hughes L.E."/>
            <person name="Ware V.C."/>
            <person name="Bradley K.W."/>
            <person name="Barker L.P."/>
            <person name="Asai D.J."/>
            <person name="Bowman C.A."/>
            <person name="Russell D.A."/>
            <person name="Pope W.H."/>
            <person name="Jacobs-Sera D."/>
            <person name="Hendrix R.W."/>
            <person name="Hatfull G.F."/>
        </authorList>
    </citation>
    <scope>NUCLEOTIDE SEQUENCE [LARGE SCALE GENOMIC DNA]</scope>
</reference>
<proteinExistence type="predicted"/>
<evidence type="ECO:0000256" key="1">
    <source>
        <dbReference type="SAM" id="MobiDB-lite"/>
    </source>
</evidence>
<dbReference type="KEGG" id="vg:26796899"/>
<sequence>MPGPLSTPGAVKRPTVAEQMKRVADLMKGKAPRTGKTDKKHGR</sequence>
<organism evidence="2 3">
    <name type="scientific">Streptomyces phage Jay2Jay</name>
    <dbReference type="NCBI Taxonomy" id="1556290"/>
    <lineage>
        <taxon>Viruses</taxon>
        <taxon>Duplodnaviria</taxon>
        <taxon>Heunggongvirae</taxon>
        <taxon>Uroviricota</taxon>
        <taxon>Caudoviricetes</taxon>
        <taxon>Stanwilliamsviridae</taxon>
        <taxon>Boydwoodruffvirinae</taxon>
        <taxon>Samistivirus</taxon>
        <taxon>Samistivirus jay2jay</taxon>
    </lineage>
</organism>
<protein>
    <submittedName>
        <fullName evidence="2">Uncharacterized protein</fullName>
    </submittedName>
</protein>